<evidence type="ECO:0000256" key="5">
    <source>
        <dbReference type="ARBA" id="ARBA00023136"/>
    </source>
</evidence>
<evidence type="ECO:0000256" key="3">
    <source>
        <dbReference type="ARBA" id="ARBA00022692"/>
    </source>
</evidence>
<accession>A0A098E8C7</accession>
<evidence type="ECO:0000259" key="7">
    <source>
        <dbReference type="Pfam" id="PF04024"/>
    </source>
</evidence>
<dbReference type="AlphaFoldDB" id="A0A098E8C7"/>
<keyword evidence="2" id="KW-1003">Cell membrane</keyword>
<evidence type="ECO:0000256" key="4">
    <source>
        <dbReference type="ARBA" id="ARBA00022989"/>
    </source>
</evidence>
<dbReference type="InterPro" id="IPR052027">
    <property type="entry name" value="PspC"/>
</dbReference>
<evidence type="ECO:0000313" key="8">
    <source>
        <dbReference type="EMBL" id="CEG12272.1"/>
    </source>
</evidence>
<dbReference type="PANTHER" id="PTHR33885">
    <property type="entry name" value="PHAGE SHOCK PROTEIN C"/>
    <property type="match status" value="1"/>
</dbReference>
<organism evidence="8">
    <name type="scientific">groundwater metagenome</name>
    <dbReference type="NCBI Taxonomy" id="717931"/>
    <lineage>
        <taxon>unclassified sequences</taxon>
        <taxon>metagenomes</taxon>
        <taxon>ecological metagenomes</taxon>
    </lineage>
</organism>
<gene>
    <name evidence="8" type="ORF">MSIBF_A2080021</name>
</gene>
<evidence type="ECO:0000256" key="1">
    <source>
        <dbReference type="ARBA" id="ARBA00004162"/>
    </source>
</evidence>
<reference evidence="8" key="1">
    <citation type="submission" date="2014-09" db="EMBL/GenBank/DDBJ databases">
        <authorList>
            <person name="Probst J Alexander"/>
        </authorList>
    </citation>
    <scope>NUCLEOTIDE SEQUENCE</scope>
</reference>
<dbReference type="EMBL" id="CCXY01000122">
    <property type="protein sequence ID" value="CEG12272.1"/>
    <property type="molecule type" value="Genomic_DNA"/>
</dbReference>
<dbReference type="GO" id="GO:0005886">
    <property type="term" value="C:plasma membrane"/>
    <property type="evidence" value="ECO:0007669"/>
    <property type="project" value="UniProtKB-SubCell"/>
</dbReference>
<keyword evidence="5 6" id="KW-0472">Membrane</keyword>
<dbReference type="Pfam" id="PF04024">
    <property type="entry name" value="PspC"/>
    <property type="match status" value="1"/>
</dbReference>
<keyword evidence="3 6" id="KW-0812">Transmembrane</keyword>
<dbReference type="InterPro" id="IPR007168">
    <property type="entry name" value="Phageshock_PspC_N"/>
</dbReference>
<name>A0A098E8C7_9ZZZZ</name>
<comment type="subcellular location">
    <subcellularLocation>
        <location evidence="1">Cell membrane</location>
        <topology evidence="1">Single-pass membrane protein</topology>
    </subcellularLocation>
</comment>
<feature type="transmembrane region" description="Helical" evidence="6">
    <location>
        <begin position="38"/>
        <end position="61"/>
    </location>
</feature>
<protein>
    <recommendedName>
        <fullName evidence="7">Phage shock protein PspC N-terminal domain-containing protein</fullName>
    </recommendedName>
</protein>
<proteinExistence type="predicted"/>
<dbReference type="PANTHER" id="PTHR33885:SF3">
    <property type="entry name" value="PHAGE SHOCK PROTEIN C"/>
    <property type="match status" value="1"/>
</dbReference>
<feature type="domain" description="Phage shock protein PspC N-terminal" evidence="7">
    <location>
        <begin position="7"/>
        <end position="63"/>
    </location>
</feature>
<sequence>MPETEIKRIYRSKKDKAIAGVCGGIAEYLNTDATIIRIFWAASLFAGGAGIVAYILCWIIIPKNPNQ</sequence>
<evidence type="ECO:0000256" key="2">
    <source>
        <dbReference type="ARBA" id="ARBA00022475"/>
    </source>
</evidence>
<keyword evidence="4 6" id="KW-1133">Transmembrane helix</keyword>
<evidence type="ECO:0000256" key="6">
    <source>
        <dbReference type="SAM" id="Phobius"/>
    </source>
</evidence>